<dbReference type="Pfam" id="PF15060">
    <property type="entry name" value="PPDFL"/>
    <property type="match status" value="1"/>
</dbReference>
<comment type="similarity">
    <text evidence="1">Belongs to the PPDPF family.</text>
</comment>
<sequence>NAAIPSSSSLAPTTIVGAAWFPFTVNSSRRIVEYPGEDIPHHPGLRKADLGHRWVSFYFGKAIVPFIVWSHQELLEPPQASSSMITYDLAQDDTRKQPGSPPSDTSAQPLL</sequence>
<dbReference type="HOGENOM" id="CLU_157362_0_0_1"/>
<keyword evidence="4" id="KW-1185">Reference proteome</keyword>
<reference evidence="3" key="2">
    <citation type="submission" date="2025-08" db="UniProtKB">
        <authorList>
            <consortium name="Ensembl"/>
        </authorList>
    </citation>
    <scope>IDENTIFICATION</scope>
    <source>
        <strain evidence="3">Isolate ISIS603380</strain>
    </source>
</reference>
<reference evidence="3 4" key="1">
    <citation type="submission" date="2009-06" db="EMBL/GenBank/DDBJ databases">
        <title>The Genome Sequence of Loxodonta africana (African elephant).</title>
        <authorList>
            <person name="Di Palma F."/>
            <person name="Heiman D."/>
            <person name="Young S."/>
            <person name="Johnson J."/>
            <person name="Lander E.S."/>
            <person name="Lindblad-Toh K."/>
        </authorList>
    </citation>
    <scope>NUCLEOTIDE SEQUENCE [LARGE SCALE GENOMIC DNA]</scope>
    <source>
        <strain evidence="3 4">Isolate ISIS603380</strain>
    </source>
</reference>
<accession>G3U0D2</accession>
<name>G3U0D2_LOXAF</name>
<protein>
    <submittedName>
        <fullName evidence="3">Uncharacterized protein</fullName>
    </submittedName>
</protein>
<dbReference type="InterPro" id="IPR026754">
    <property type="entry name" value="PPDPF"/>
</dbReference>
<reference evidence="3" key="3">
    <citation type="submission" date="2025-09" db="UniProtKB">
        <authorList>
            <consortium name="Ensembl"/>
        </authorList>
    </citation>
    <scope>IDENTIFICATION</scope>
    <source>
        <strain evidence="3">Isolate ISIS603380</strain>
    </source>
</reference>
<evidence type="ECO:0000256" key="1">
    <source>
        <dbReference type="ARBA" id="ARBA00006609"/>
    </source>
</evidence>
<dbReference type="GO" id="GO:0030154">
    <property type="term" value="P:cell differentiation"/>
    <property type="evidence" value="ECO:0007669"/>
    <property type="project" value="InterPro"/>
</dbReference>
<organism evidence="3 4">
    <name type="scientific">Loxodonta africana</name>
    <name type="common">African elephant</name>
    <dbReference type="NCBI Taxonomy" id="9785"/>
    <lineage>
        <taxon>Eukaryota</taxon>
        <taxon>Metazoa</taxon>
        <taxon>Chordata</taxon>
        <taxon>Craniata</taxon>
        <taxon>Vertebrata</taxon>
        <taxon>Euteleostomi</taxon>
        <taxon>Mammalia</taxon>
        <taxon>Eutheria</taxon>
        <taxon>Afrotheria</taxon>
        <taxon>Proboscidea</taxon>
        <taxon>Elephantidae</taxon>
        <taxon>Loxodonta</taxon>
    </lineage>
</organism>
<evidence type="ECO:0000256" key="2">
    <source>
        <dbReference type="SAM" id="MobiDB-lite"/>
    </source>
</evidence>
<dbReference type="PANTHER" id="PTHR14572">
    <property type="entry name" value="PANCREATIC PROGENITOR CELL DIFFERENTIATION AND PROLIFERATION FACTOR"/>
    <property type="match status" value="1"/>
</dbReference>
<evidence type="ECO:0000313" key="3">
    <source>
        <dbReference type="Ensembl" id="ENSLAFP00000021290.1"/>
    </source>
</evidence>
<evidence type="ECO:0000313" key="4">
    <source>
        <dbReference type="Proteomes" id="UP000007646"/>
    </source>
</evidence>
<dbReference type="InParanoid" id="G3U0D2"/>
<feature type="region of interest" description="Disordered" evidence="2">
    <location>
        <begin position="85"/>
        <end position="111"/>
    </location>
</feature>
<proteinExistence type="inferred from homology"/>
<dbReference type="Ensembl" id="ENSLAFT00000034630.1">
    <property type="protein sequence ID" value="ENSLAFP00000021290.1"/>
    <property type="gene ID" value="ENSLAFG00000032106.1"/>
</dbReference>
<dbReference type="AlphaFoldDB" id="G3U0D2"/>
<dbReference type="Proteomes" id="UP000007646">
    <property type="component" value="Unassembled WGS sequence"/>
</dbReference>
<feature type="compositionally biased region" description="Polar residues" evidence="2">
    <location>
        <begin position="102"/>
        <end position="111"/>
    </location>
</feature>
<dbReference type="OMA" id="VATHDYC"/>